<feature type="region of interest" description="Disordered" evidence="1">
    <location>
        <begin position="319"/>
        <end position="338"/>
    </location>
</feature>
<dbReference type="Pfam" id="PF13466">
    <property type="entry name" value="STAS_2"/>
    <property type="match status" value="1"/>
</dbReference>
<dbReference type="RefSeq" id="WP_201685297.1">
    <property type="nucleotide sequence ID" value="NZ_JAEQNA010000007.1"/>
</dbReference>
<keyword evidence="4" id="KW-1185">Reference proteome</keyword>
<dbReference type="InterPro" id="IPR058548">
    <property type="entry name" value="MlaB-like_STAS"/>
</dbReference>
<feature type="compositionally biased region" description="Low complexity" evidence="1">
    <location>
        <begin position="329"/>
        <end position="338"/>
    </location>
</feature>
<dbReference type="AlphaFoldDB" id="A0A937D327"/>
<sequence>MADPKGDNPSLFAKVIKFVRSPATSWGGLDLPEESQDSGYNKQLLKEMIERKRRNDFVRRREFDVLRKLRRNEAVVGHDAAARPSFFHSSMPSRPDDRASTLKKIDEIEAQMSQQWWKTKSVDPTVTDGLNTGSATLVSPSPAAAARAAFTPSDREALATAHRPPNGFTAALPLASQDLRPPLSTTKQTSTDWNFDTLPSGGDEDPAAPAVPSATESFPSFSVMSMGSAVAAIEVDEFVHDAQLEDAAIRFAHGDDAGAEAALRELLQSGGSREQHEDTWLALFDLYRATGQQGRFDEAALEFVNRFGRSAPQWLSLPQLASRPPPPAGAAAPAAARPPEWACPPVLAPQTLVALQNHLARATQPWRLSWSRLNRIEPQALEALTRLFTQWASQAVRLHFVDAEKLDALLRQHTVSGDRNAGAGWWKLRMEVLRVMHRPDEFELVALDYCVTFEVSPPSWESPRCHCRSSTADGTETGVISSFIEAFGDSSVSASLGFGDTAVSSRMHRPVRAELTGILHGDAAIALDRLSQVLPGELLVISCARLLRVDFAAAGSLLNWATARHSEGCSLQFTDVHRLLAPFFGVVGIPAAARIAVRRD</sequence>
<evidence type="ECO:0000313" key="4">
    <source>
        <dbReference type="Proteomes" id="UP000613011"/>
    </source>
</evidence>
<feature type="domain" description="MlaB-like STAS" evidence="2">
    <location>
        <begin position="526"/>
        <end position="589"/>
    </location>
</feature>
<organism evidence="3 4">
    <name type="scientific">Ramlibacter aurantiacus</name>
    <dbReference type="NCBI Taxonomy" id="2801330"/>
    <lineage>
        <taxon>Bacteria</taxon>
        <taxon>Pseudomonadati</taxon>
        <taxon>Pseudomonadota</taxon>
        <taxon>Betaproteobacteria</taxon>
        <taxon>Burkholderiales</taxon>
        <taxon>Comamonadaceae</taxon>
        <taxon>Ramlibacter</taxon>
    </lineage>
</organism>
<feature type="compositionally biased region" description="Polar residues" evidence="1">
    <location>
        <begin position="183"/>
        <end position="194"/>
    </location>
</feature>
<evidence type="ECO:0000259" key="2">
    <source>
        <dbReference type="Pfam" id="PF13466"/>
    </source>
</evidence>
<dbReference type="Proteomes" id="UP000613011">
    <property type="component" value="Unassembled WGS sequence"/>
</dbReference>
<dbReference type="EMBL" id="JAEQNA010000007">
    <property type="protein sequence ID" value="MBL0422224.1"/>
    <property type="molecule type" value="Genomic_DNA"/>
</dbReference>
<feature type="region of interest" description="Disordered" evidence="1">
    <location>
        <begin position="183"/>
        <end position="213"/>
    </location>
</feature>
<accession>A0A937D327</accession>
<reference evidence="3" key="1">
    <citation type="submission" date="2021-01" db="EMBL/GenBank/DDBJ databases">
        <title>Ramlibacter sp. strain AW1 16S ribosomal RNA gene Genome sequencing and assembly.</title>
        <authorList>
            <person name="Kang M."/>
        </authorList>
    </citation>
    <scope>NUCLEOTIDE SEQUENCE</scope>
    <source>
        <strain evidence="3">AW1</strain>
    </source>
</reference>
<protein>
    <submittedName>
        <fullName evidence="3">STAS domain-containing protein</fullName>
    </submittedName>
</protein>
<evidence type="ECO:0000313" key="3">
    <source>
        <dbReference type="EMBL" id="MBL0422224.1"/>
    </source>
</evidence>
<gene>
    <name evidence="3" type="ORF">JI739_17885</name>
</gene>
<name>A0A937D327_9BURK</name>
<evidence type="ECO:0000256" key="1">
    <source>
        <dbReference type="SAM" id="MobiDB-lite"/>
    </source>
</evidence>
<proteinExistence type="predicted"/>
<comment type="caution">
    <text evidence="3">The sequence shown here is derived from an EMBL/GenBank/DDBJ whole genome shotgun (WGS) entry which is preliminary data.</text>
</comment>